<dbReference type="EMBL" id="CABVGX010000042">
    <property type="protein sequence ID" value="VVN20046.1"/>
    <property type="molecule type" value="Genomic_DNA"/>
</dbReference>
<dbReference type="RefSeq" id="WP_150582195.1">
    <property type="nucleotide sequence ID" value="NZ_CABVGX010000042.1"/>
</dbReference>
<proteinExistence type="predicted"/>
<organism evidence="1 2">
    <name type="scientific">Pseudomonas fluorescens</name>
    <dbReference type="NCBI Taxonomy" id="294"/>
    <lineage>
        <taxon>Bacteria</taxon>
        <taxon>Pseudomonadati</taxon>
        <taxon>Pseudomonadota</taxon>
        <taxon>Gammaproteobacteria</taxon>
        <taxon>Pseudomonadales</taxon>
        <taxon>Pseudomonadaceae</taxon>
        <taxon>Pseudomonas</taxon>
    </lineage>
</organism>
<evidence type="ECO:0000313" key="1">
    <source>
        <dbReference type="EMBL" id="VVN20046.1"/>
    </source>
</evidence>
<dbReference type="Proteomes" id="UP000325607">
    <property type="component" value="Unassembled WGS sequence"/>
</dbReference>
<dbReference type="InterPro" id="IPR029060">
    <property type="entry name" value="PIN-like_dom_sf"/>
</dbReference>
<dbReference type="SUPFAM" id="SSF88723">
    <property type="entry name" value="PIN domain-like"/>
    <property type="match status" value="1"/>
</dbReference>
<gene>
    <name evidence="1" type="ORF">PS645_04253</name>
</gene>
<name>A0A5E6VYG5_PSEFL</name>
<dbReference type="AlphaFoldDB" id="A0A5E6VYG5"/>
<dbReference type="OrthoDB" id="6945155at2"/>
<sequence>MSAASTLVLLDTNAYLRLAKRVRPMLGVAFGQKNYVLTILKDVEEEVHRSGALKFKFPWFDGEDLAAERVAKQVRLSADEKGQLEAALSVLRGWVLMNPTVYTTAGRSPPSSTDCRVLAFGQIRDAIVVTDDLGMHKLAQDFGIAVWHGHELLKKMLTAKLITNEQVKSIFEALELNGDLTETWRQAKHTTFLKLFGKG</sequence>
<protein>
    <recommendedName>
        <fullName evidence="3">PIN domain-containing protein</fullName>
    </recommendedName>
</protein>
<reference evidence="1 2" key="1">
    <citation type="submission" date="2019-09" db="EMBL/GenBank/DDBJ databases">
        <authorList>
            <person name="Chandra G."/>
            <person name="Truman W A."/>
        </authorList>
    </citation>
    <scope>NUCLEOTIDE SEQUENCE [LARGE SCALE GENOMIC DNA]</scope>
    <source>
        <strain evidence="1">PS645</strain>
    </source>
</reference>
<evidence type="ECO:0000313" key="2">
    <source>
        <dbReference type="Proteomes" id="UP000325607"/>
    </source>
</evidence>
<evidence type="ECO:0008006" key="3">
    <source>
        <dbReference type="Google" id="ProtNLM"/>
    </source>
</evidence>
<accession>A0A5E6VYG5</accession>